<dbReference type="Proteomes" id="UP001164459">
    <property type="component" value="Chromosome"/>
</dbReference>
<keyword evidence="1" id="KW-0732">Signal</keyword>
<feature type="chain" id="PRO_5047351791" description="PDZ domain-containing protein" evidence="1">
    <location>
        <begin position="22"/>
        <end position="221"/>
    </location>
</feature>
<evidence type="ECO:0000313" key="2">
    <source>
        <dbReference type="EMBL" id="WAS96181.1"/>
    </source>
</evidence>
<feature type="signal peptide" evidence="1">
    <location>
        <begin position="1"/>
        <end position="21"/>
    </location>
</feature>
<organism evidence="2 3">
    <name type="scientific">Nannocystis punicea</name>
    <dbReference type="NCBI Taxonomy" id="2995304"/>
    <lineage>
        <taxon>Bacteria</taxon>
        <taxon>Pseudomonadati</taxon>
        <taxon>Myxococcota</taxon>
        <taxon>Polyangia</taxon>
        <taxon>Nannocystales</taxon>
        <taxon>Nannocystaceae</taxon>
        <taxon>Nannocystis</taxon>
    </lineage>
</organism>
<dbReference type="Gene3D" id="2.30.42.10">
    <property type="match status" value="1"/>
</dbReference>
<evidence type="ECO:0008006" key="4">
    <source>
        <dbReference type="Google" id="ProtNLM"/>
    </source>
</evidence>
<dbReference type="InterPro" id="IPR036034">
    <property type="entry name" value="PDZ_sf"/>
</dbReference>
<evidence type="ECO:0000256" key="1">
    <source>
        <dbReference type="SAM" id="SignalP"/>
    </source>
</evidence>
<dbReference type="SUPFAM" id="SSF50156">
    <property type="entry name" value="PDZ domain-like"/>
    <property type="match status" value="1"/>
</dbReference>
<gene>
    <name evidence="2" type="ORF">O0S08_08460</name>
</gene>
<accession>A0ABY7HAD1</accession>
<dbReference type="RefSeq" id="WP_269038522.1">
    <property type="nucleotide sequence ID" value="NZ_CP114040.1"/>
</dbReference>
<sequence length="221" mass="23723">MRSFLRTLAFPIACAFTGAAAALFVVSLNQAPPPACSEAPTIHIRHEMTPIAPPAPPAPTVAPIAIIHPPVAVPAPAHPLVGPQLAIPDDSVRCVEAGRCVVDLGFYQTLRHNPFLLRNEARILPSLKDGQMRGLKFYAIRSGSLPNVLGLKNGDLLTAVNGVPINREGGMSIAETLVELIRDRERPIIRLEIERKGQPVAVAIDVASLKDEVRKRDVSSP</sequence>
<reference evidence="2" key="1">
    <citation type="submission" date="2022-11" db="EMBL/GenBank/DDBJ databases">
        <title>Minimal conservation of predation-associated metabolite biosynthetic gene clusters underscores biosynthetic potential of Myxococcota including descriptions for ten novel species: Archangium lansinium sp. nov., Myxococcus landrumus sp. nov., Nannocystis bai.</title>
        <authorList>
            <person name="Ahearne A."/>
            <person name="Stevens C."/>
            <person name="Dowd S."/>
        </authorList>
    </citation>
    <scope>NUCLEOTIDE SEQUENCE</scope>
    <source>
        <strain evidence="2">Fl3</strain>
    </source>
</reference>
<proteinExistence type="predicted"/>
<protein>
    <recommendedName>
        <fullName evidence="4">PDZ domain-containing protein</fullName>
    </recommendedName>
</protein>
<evidence type="ECO:0000313" key="3">
    <source>
        <dbReference type="Proteomes" id="UP001164459"/>
    </source>
</evidence>
<dbReference type="EMBL" id="CP114040">
    <property type="protein sequence ID" value="WAS96181.1"/>
    <property type="molecule type" value="Genomic_DNA"/>
</dbReference>
<keyword evidence="3" id="KW-1185">Reference proteome</keyword>
<name>A0ABY7HAD1_9BACT</name>